<evidence type="ECO:0000313" key="3">
    <source>
        <dbReference type="EMBL" id="KWT72404.1"/>
    </source>
</evidence>
<reference evidence="3 4" key="1">
    <citation type="submission" date="2015-10" db="EMBL/GenBank/DDBJ databases">
        <title>Transcriptomic analysis of a linuron degrading triple-species bacterial consortium.</title>
        <authorList>
            <person name="Albers P."/>
        </authorList>
    </citation>
    <scope>NUCLEOTIDE SEQUENCE [LARGE SCALE GENOMIC DNA]</scope>
    <source>
        <strain evidence="3 4">WDL6</strain>
    </source>
</reference>
<dbReference type="GO" id="GO:0005829">
    <property type="term" value="C:cytosol"/>
    <property type="evidence" value="ECO:0007669"/>
    <property type="project" value="TreeGrafter"/>
</dbReference>
<comment type="caution">
    <text evidence="3">The sequence shown here is derived from an EMBL/GenBank/DDBJ whole genome shotgun (WGS) entry which is preliminary data.</text>
</comment>
<dbReference type="AlphaFoldDB" id="A0A125NWB6"/>
<dbReference type="Gene3D" id="1.10.260.40">
    <property type="entry name" value="lambda repressor-like DNA-binding domains"/>
    <property type="match status" value="1"/>
</dbReference>
<dbReference type="PANTHER" id="PTHR46797">
    <property type="entry name" value="HTH-TYPE TRANSCRIPTIONAL REGULATOR"/>
    <property type="match status" value="1"/>
</dbReference>
<sequence length="155" mass="16617">MLSQIENGQSVPTILLLKRVADALDVQLSALIAPPEPRRTVVLTRKNATVLSSAGGSFTLRSLLPEHNVMSADIFEGSIAVDHAEVLPSRAEATAESVVIVRGRAELTVGDDSAPILLEEGDAAYVVETDSPRSLRNVFNGETHFYLVRARAANL</sequence>
<dbReference type="InterPro" id="IPR010982">
    <property type="entry name" value="Lambda_DNA-bd_dom_sf"/>
</dbReference>
<keyword evidence="4" id="KW-1185">Reference proteome</keyword>
<evidence type="ECO:0000313" key="4">
    <source>
        <dbReference type="Proteomes" id="UP000059074"/>
    </source>
</evidence>
<dbReference type="CDD" id="cd00093">
    <property type="entry name" value="HTH_XRE"/>
    <property type="match status" value="1"/>
</dbReference>
<evidence type="ECO:0000256" key="1">
    <source>
        <dbReference type="ARBA" id="ARBA00023125"/>
    </source>
</evidence>
<protein>
    <submittedName>
        <fullName evidence="3">Transcriptional regulator, XRE family</fullName>
    </submittedName>
</protein>
<feature type="domain" description="HTH cro/C1-type" evidence="2">
    <location>
        <begin position="1"/>
        <end position="31"/>
    </location>
</feature>
<keyword evidence="1" id="KW-0238">DNA-binding</keyword>
<dbReference type="GO" id="GO:0003677">
    <property type="term" value="F:DNA binding"/>
    <property type="evidence" value="ECO:0007669"/>
    <property type="project" value="UniProtKB-KW"/>
</dbReference>
<dbReference type="PATRIC" id="fig|121290.4.peg.1416"/>
<dbReference type="InterPro" id="IPR011051">
    <property type="entry name" value="RmlC_Cupin_sf"/>
</dbReference>
<dbReference type="SUPFAM" id="SSF51182">
    <property type="entry name" value="RmlC-like cupins"/>
    <property type="match status" value="1"/>
</dbReference>
<organism evidence="3 4">
    <name type="scientific">Hyphomicrobium sulfonivorans</name>
    <dbReference type="NCBI Taxonomy" id="121290"/>
    <lineage>
        <taxon>Bacteria</taxon>
        <taxon>Pseudomonadati</taxon>
        <taxon>Pseudomonadota</taxon>
        <taxon>Alphaproteobacteria</taxon>
        <taxon>Hyphomicrobiales</taxon>
        <taxon>Hyphomicrobiaceae</taxon>
        <taxon>Hyphomicrobium</taxon>
    </lineage>
</organism>
<dbReference type="InterPro" id="IPR050807">
    <property type="entry name" value="TransReg_Diox_bact_type"/>
</dbReference>
<dbReference type="InterPro" id="IPR014710">
    <property type="entry name" value="RmlC-like_jellyroll"/>
</dbReference>
<dbReference type="EMBL" id="LMTR01000011">
    <property type="protein sequence ID" value="KWT72404.1"/>
    <property type="molecule type" value="Genomic_DNA"/>
</dbReference>
<gene>
    <name evidence="3" type="ORF">APY04_0095</name>
</gene>
<proteinExistence type="predicted"/>
<dbReference type="GO" id="GO:0003700">
    <property type="term" value="F:DNA-binding transcription factor activity"/>
    <property type="evidence" value="ECO:0007669"/>
    <property type="project" value="TreeGrafter"/>
</dbReference>
<name>A0A125NWB6_HYPSL</name>
<dbReference type="PANTHER" id="PTHR46797:SF1">
    <property type="entry name" value="METHYLPHOSPHONATE SYNTHASE"/>
    <property type="match status" value="1"/>
</dbReference>
<dbReference type="InterPro" id="IPR001387">
    <property type="entry name" value="Cro/C1-type_HTH"/>
</dbReference>
<dbReference type="Gene3D" id="2.60.120.10">
    <property type="entry name" value="Jelly Rolls"/>
    <property type="match status" value="1"/>
</dbReference>
<accession>A0A125NWB6</accession>
<dbReference type="PROSITE" id="PS50943">
    <property type="entry name" value="HTH_CROC1"/>
    <property type="match status" value="1"/>
</dbReference>
<dbReference type="Proteomes" id="UP000059074">
    <property type="component" value="Unassembled WGS sequence"/>
</dbReference>
<evidence type="ECO:0000259" key="2">
    <source>
        <dbReference type="PROSITE" id="PS50943"/>
    </source>
</evidence>